<gene>
    <name evidence="14" type="ORF">VP01_369g4</name>
</gene>
<evidence type="ECO:0000256" key="7">
    <source>
        <dbReference type="ARBA" id="ARBA00022490"/>
    </source>
</evidence>
<feature type="region of interest" description="Disordered" evidence="13">
    <location>
        <begin position="131"/>
        <end position="171"/>
    </location>
</feature>
<comment type="caution">
    <text evidence="14">The sequence shown here is derived from an EMBL/GenBank/DDBJ whole genome shotgun (WGS) entry which is preliminary data.</text>
</comment>
<dbReference type="AlphaFoldDB" id="A0A0L6UU76"/>
<evidence type="ECO:0000313" key="14">
    <source>
        <dbReference type="EMBL" id="KNZ52096.1"/>
    </source>
</evidence>
<sequence length="194" mass="22884">MTVTRKKKTMQQQQQPFHFPDILSSLRKAGRSLEKCNANLSFCGQSLDVHTRQVPRINRALSNSQFFELVSVSEIRAAQYQLTSELEPQIKELVKQTEIGLLKLHKREQMLRLNISKRRNLQWDDDIVARDEEKEEEDDQQAEGEKTGSKTDLITNRKLEEREHELQQLRSTKNSLLKELERLDQQIHSQHRRL</sequence>
<keyword evidence="11" id="KW-0137">Centromere</keyword>
<comment type="subcellular location">
    <subcellularLocation>
        <location evidence="3">Chromosome</location>
        <location evidence="3">Centromere</location>
        <location evidence="3">Kinetochore</location>
    </subcellularLocation>
    <subcellularLocation>
        <location evidence="2">Cytoplasm</location>
        <location evidence="2">Cytoskeleton</location>
        <location evidence="2">Spindle</location>
    </subcellularLocation>
    <subcellularLocation>
        <location evidence="1">Nucleus</location>
    </subcellularLocation>
</comment>
<dbReference type="STRING" id="27349.A0A0L6UU76"/>
<feature type="compositionally biased region" description="Basic and acidic residues" evidence="13">
    <location>
        <begin position="143"/>
        <end position="167"/>
    </location>
</feature>
<evidence type="ECO:0000256" key="3">
    <source>
        <dbReference type="ARBA" id="ARBA00004629"/>
    </source>
</evidence>
<organism evidence="14 15">
    <name type="scientific">Puccinia sorghi</name>
    <dbReference type="NCBI Taxonomy" id="27349"/>
    <lineage>
        <taxon>Eukaryota</taxon>
        <taxon>Fungi</taxon>
        <taxon>Dikarya</taxon>
        <taxon>Basidiomycota</taxon>
        <taxon>Pucciniomycotina</taxon>
        <taxon>Pucciniomycetes</taxon>
        <taxon>Pucciniales</taxon>
        <taxon>Pucciniaceae</taxon>
        <taxon>Puccinia</taxon>
    </lineage>
</organism>
<dbReference type="InterPro" id="IPR013251">
    <property type="entry name" value="DASH_Spc19"/>
</dbReference>
<keyword evidence="15" id="KW-1185">Reference proteome</keyword>
<keyword evidence="8" id="KW-0995">Kinetochore</keyword>
<evidence type="ECO:0000256" key="2">
    <source>
        <dbReference type="ARBA" id="ARBA00004186"/>
    </source>
</evidence>
<dbReference type="Proteomes" id="UP000037035">
    <property type="component" value="Unassembled WGS sequence"/>
</dbReference>
<evidence type="ECO:0000256" key="6">
    <source>
        <dbReference type="ARBA" id="ARBA00022454"/>
    </source>
</evidence>
<evidence type="ECO:0000256" key="8">
    <source>
        <dbReference type="ARBA" id="ARBA00022838"/>
    </source>
</evidence>
<dbReference type="PANTHER" id="PTHR28262:SF1">
    <property type="entry name" value="DASH COMPLEX SUBUNIT SPC19"/>
    <property type="match status" value="1"/>
</dbReference>
<evidence type="ECO:0000256" key="1">
    <source>
        <dbReference type="ARBA" id="ARBA00004123"/>
    </source>
</evidence>
<keyword evidence="7" id="KW-0963">Cytoplasm</keyword>
<dbReference type="EMBL" id="LAVV01008723">
    <property type="protein sequence ID" value="KNZ52096.1"/>
    <property type="molecule type" value="Genomic_DNA"/>
</dbReference>
<evidence type="ECO:0000256" key="9">
    <source>
        <dbReference type="ARBA" id="ARBA00023212"/>
    </source>
</evidence>
<evidence type="ECO:0000256" key="12">
    <source>
        <dbReference type="ARBA" id="ARBA00032583"/>
    </source>
</evidence>
<keyword evidence="6" id="KW-0158">Chromosome</keyword>
<keyword evidence="9" id="KW-0206">Cytoskeleton</keyword>
<name>A0A0L6UU76_9BASI</name>
<feature type="compositionally biased region" description="Acidic residues" evidence="13">
    <location>
        <begin position="133"/>
        <end position="142"/>
    </location>
</feature>
<evidence type="ECO:0000313" key="15">
    <source>
        <dbReference type="Proteomes" id="UP000037035"/>
    </source>
</evidence>
<dbReference type="GO" id="GO:0008608">
    <property type="term" value="P:attachment of spindle microtubules to kinetochore"/>
    <property type="evidence" value="ECO:0007669"/>
    <property type="project" value="InterPro"/>
</dbReference>
<evidence type="ECO:0000256" key="5">
    <source>
        <dbReference type="ARBA" id="ARBA00016329"/>
    </source>
</evidence>
<evidence type="ECO:0000256" key="10">
    <source>
        <dbReference type="ARBA" id="ARBA00023242"/>
    </source>
</evidence>
<dbReference type="GO" id="GO:0005876">
    <property type="term" value="C:spindle microtubule"/>
    <property type="evidence" value="ECO:0007669"/>
    <property type="project" value="InterPro"/>
</dbReference>
<dbReference type="OrthoDB" id="3361333at2759"/>
<dbReference type="VEuPathDB" id="FungiDB:VP01_369g4"/>
<evidence type="ECO:0000256" key="4">
    <source>
        <dbReference type="ARBA" id="ARBA00008952"/>
    </source>
</evidence>
<dbReference type="PANTHER" id="PTHR28262">
    <property type="entry name" value="DASH COMPLEX SUBUNIT SPC19"/>
    <property type="match status" value="1"/>
</dbReference>
<evidence type="ECO:0000256" key="13">
    <source>
        <dbReference type="SAM" id="MobiDB-lite"/>
    </source>
</evidence>
<evidence type="ECO:0000256" key="11">
    <source>
        <dbReference type="ARBA" id="ARBA00023328"/>
    </source>
</evidence>
<reference evidence="14 15" key="1">
    <citation type="submission" date="2015-08" db="EMBL/GenBank/DDBJ databases">
        <title>Next Generation Sequencing and Analysis of the Genome of Puccinia sorghi L Schw, the Causal Agent of Maize Common Rust.</title>
        <authorList>
            <person name="Rochi L."/>
            <person name="Burguener G."/>
            <person name="Darino M."/>
            <person name="Turjanski A."/>
            <person name="Kreff E."/>
            <person name="Dieguez M.J."/>
            <person name="Sacco F."/>
        </authorList>
    </citation>
    <scope>NUCLEOTIDE SEQUENCE [LARGE SCALE GENOMIC DNA]</scope>
    <source>
        <strain evidence="14 15">RO10H11247</strain>
    </source>
</reference>
<comment type="similarity">
    <text evidence="4">Belongs to the DASH complex SPC19 family.</text>
</comment>
<dbReference type="Pfam" id="PF08287">
    <property type="entry name" value="DASH_Spc19"/>
    <property type="match status" value="1"/>
</dbReference>
<dbReference type="GO" id="GO:0042729">
    <property type="term" value="C:DASH complex"/>
    <property type="evidence" value="ECO:0007669"/>
    <property type="project" value="InterPro"/>
</dbReference>
<proteinExistence type="inferred from homology"/>
<keyword evidence="10" id="KW-0539">Nucleus</keyword>
<accession>A0A0L6UU76</accession>
<protein>
    <recommendedName>
        <fullName evidence="5">DASH complex subunit SPC19</fullName>
    </recommendedName>
    <alternativeName>
        <fullName evidence="12">Outer kinetochore protein SPC19</fullName>
    </alternativeName>
</protein>